<evidence type="ECO:0000313" key="3">
    <source>
        <dbReference type="Proteomes" id="UP001185028"/>
    </source>
</evidence>
<dbReference type="Gene3D" id="3.30.9.10">
    <property type="entry name" value="D-Amino Acid Oxidase, subunit A, domain 2"/>
    <property type="match status" value="1"/>
</dbReference>
<dbReference type="Pfam" id="PF01266">
    <property type="entry name" value="DAO"/>
    <property type="match status" value="1"/>
</dbReference>
<keyword evidence="3" id="KW-1185">Reference proteome</keyword>
<sequence length="419" mass="46761">MNLHTRDTMWGHTMPRTPAYEQLTENLECDVLVIGGGMGGALCAREFAKRGLRTVVAEKRKIGQGSSIANTGLLQYTNDKTLTACINTFGEENGVLFYRLCRDAMEYLLHTAPQLPIPVQMIPRSSLYFASEADDVPALQEEYENLKKHGFAADYWDEARIAKHFSFSRAGGIYTHGDAEVNPYRLVHGLMMNARRYGARVFENAAVTGQTFTDDGIIHYVGEHKIKAKKVVFSTGYETQEIKKDRGAFLMNTYAIATTPVSNWDGWYNRSMLWETARPYLYIRTTADNRIIAGGLDEPLTNIENMEVRKINQAQRLLEAVEELFPRLGSLTIESAWAAPFGSSRDGLPYMGSHPEYPDCYFVEGYGGNGTVYSAIAAMLLADELTGVKRPELELFSLTRTAKPSPAHSPQIVIPDITA</sequence>
<evidence type="ECO:0000313" key="2">
    <source>
        <dbReference type="EMBL" id="MDR6244441.1"/>
    </source>
</evidence>
<gene>
    <name evidence="2" type="ORF">JOC58_002334</name>
</gene>
<protein>
    <submittedName>
        <fullName evidence="2">Glycine/D-amino acid oxidase-like deaminating enzyme</fullName>
    </submittedName>
</protein>
<name>A0ABU1IZS2_9BACL</name>
<dbReference type="EMBL" id="JAVDQH010000008">
    <property type="protein sequence ID" value="MDR6244441.1"/>
    <property type="molecule type" value="Genomic_DNA"/>
</dbReference>
<evidence type="ECO:0000259" key="1">
    <source>
        <dbReference type="Pfam" id="PF01266"/>
    </source>
</evidence>
<dbReference type="Gene3D" id="3.50.50.60">
    <property type="entry name" value="FAD/NAD(P)-binding domain"/>
    <property type="match status" value="1"/>
</dbReference>
<comment type="caution">
    <text evidence="2">The sequence shown here is derived from an EMBL/GenBank/DDBJ whole genome shotgun (WGS) entry which is preliminary data.</text>
</comment>
<dbReference type="InterPro" id="IPR006076">
    <property type="entry name" value="FAD-dep_OxRdtase"/>
</dbReference>
<dbReference type="Proteomes" id="UP001185028">
    <property type="component" value="Unassembled WGS sequence"/>
</dbReference>
<dbReference type="SUPFAM" id="SSF51905">
    <property type="entry name" value="FAD/NAD(P)-binding domain"/>
    <property type="match status" value="1"/>
</dbReference>
<dbReference type="PANTHER" id="PTHR13847:SF201">
    <property type="entry name" value="PUTATIBE OXIDOREDUCTASE"/>
    <property type="match status" value="1"/>
</dbReference>
<feature type="domain" description="FAD dependent oxidoreductase" evidence="1">
    <location>
        <begin position="30"/>
        <end position="383"/>
    </location>
</feature>
<dbReference type="RefSeq" id="WP_188773843.1">
    <property type="nucleotide sequence ID" value="NZ_BMMB01000001.1"/>
</dbReference>
<organism evidence="2 3">
    <name type="scientific">Paenibacillus hunanensis</name>
    <dbReference type="NCBI Taxonomy" id="539262"/>
    <lineage>
        <taxon>Bacteria</taxon>
        <taxon>Bacillati</taxon>
        <taxon>Bacillota</taxon>
        <taxon>Bacilli</taxon>
        <taxon>Bacillales</taxon>
        <taxon>Paenibacillaceae</taxon>
        <taxon>Paenibacillus</taxon>
    </lineage>
</organism>
<dbReference type="InterPro" id="IPR036188">
    <property type="entry name" value="FAD/NAD-bd_sf"/>
</dbReference>
<proteinExistence type="predicted"/>
<dbReference type="PANTHER" id="PTHR13847">
    <property type="entry name" value="SARCOSINE DEHYDROGENASE-RELATED"/>
    <property type="match status" value="1"/>
</dbReference>
<reference evidence="2 3" key="1">
    <citation type="submission" date="2023-07" db="EMBL/GenBank/DDBJ databases">
        <title>Genomic Encyclopedia of Type Strains, Phase IV (KMG-IV): sequencing the most valuable type-strain genomes for metagenomic binning, comparative biology and taxonomic classification.</title>
        <authorList>
            <person name="Goeker M."/>
        </authorList>
    </citation>
    <scope>NUCLEOTIDE SEQUENCE [LARGE SCALE GENOMIC DNA]</scope>
    <source>
        <strain evidence="2 3">DSM 22170</strain>
    </source>
</reference>
<accession>A0ABU1IZS2</accession>